<evidence type="ECO:0000313" key="5">
    <source>
        <dbReference type="Proteomes" id="UP000025229"/>
    </source>
</evidence>
<dbReference type="EMBL" id="JAWXXX010000001">
    <property type="protein sequence ID" value="MDX5893467.1"/>
    <property type="molecule type" value="Genomic_DNA"/>
</dbReference>
<evidence type="ECO:0000256" key="1">
    <source>
        <dbReference type="SAM" id="SignalP"/>
    </source>
</evidence>
<dbReference type="STRING" id="42256.RradSPS_0774"/>
<dbReference type="Gene3D" id="3.40.190.10">
    <property type="entry name" value="Periplasmic binding protein-like II"/>
    <property type="match status" value="1"/>
</dbReference>
<dbReference type="eggNOG" id="COG0747">
    <property type="taxonomic scope" value="Bacteria"/>
</dbReference>
<reference evidence="4" key="2">
    <citation type="submission" date="2023-11" db="EMBL/GenBank/DDBJ databases">
        <title>MicrobeMod: A computational toolkit for identifying prokaryotic methylation and restriction-modification with nanopore sequencing.</title>
        <authorList>
            <person name="Crits-Christoph A."/>
            <person name="Kang S.C."/>
            <person name="Lee H."/>
            <person name="Ostrov N."/>
        </authorList>
    </citation>
    <scope>NUCLEOTIDE SEQUENCE</scope>
    <source>
        <strain evidence="4">ATCC 51242</strain>
    </source>
</reference>
<keyword evidence="5" id="KW-1185">Reference proteome</keyword>
<dbReference type="Proteomes" id="UP001281130">
    <property type="component" value="Unassembled WGS sequence"/>
</dbReference>
<organism evidence="3 5">
    <name type="scientific">Rubrobacter radiotolerans</name>
    <name type="common">Arthrobacter radiotolerans</name>
    <dbReference type="NCBI Taxonomy" id="42256"/>
    <lineage>
        <taxon>Bacteria</taxon>
        <taxon>Bacillati</taxon>
        <taxon>Actinomycetota</taxon>
        <taxon>Rubrobacteria</taxon>
        <taxon>Rubrobacterales</taxon>
        <taxon>Rubrobacteraceae</taxon>
        <taxon>Rubrobacter</taxon>
    </lineage>
</organism>
<dbReference type="GO" id="GO:1904680">
    <property type="term" value="F:peptide transmembrane transporter activity"/>
    <property type="evidence" value="ECO:0007669"/>
    <property type="project" value="TreeGrafter"/>
</dbReference>
<accession>A0A023X0U2</accession>
<reference evidence="3 5" key="1">
    <citation type="submission" date="2014-03" db="EMBL/GenBank/DDBJ databases">
        <title>Complete genome sequence of the Radio-Resistant Rubrobacter radiotolerans RSPS-4.</title>
        <authorList>
            <person name="Egas C.C."/>
            <person name="Barroso C.C."/>
            <person name="Froufe H.J.C."/>
            <person name="Pacheco J.J."/>
            <person name="Albuquerque L.L."/>
            <person name="da Costa M.M.S."/>
        </authorList>
    </citation>
    <scope>NUCLEOTIDE SEQUENCE [LARGE SCALE GENOMIC DNA]</scope>
    <source>
        <strain evidence="3 5">RSPS-4</strain>
    </source>
</reference>
<feature type="domain" description="Solute-binding protein family 5" evidence="2">
    <location>
        <begin position="118"/>
        <end position="425"/>
    </location>
</feature>
<dbReference type="SUPFAM" id="SSF53850">
    <property type="entry name" value="Periplasmic binding protein-like II"/>
    <property type="match status" value="1"/>
</dbReference>
<evidence type="ECO:0000259" key="2">
    <source>
        <dbReference type="Pfam" id="PF00496"/>
    </source>
</evidence>
<dbReference type="EMBL" id="CP007514">
    <property type="protein sequence ID" value="AHY46057.1"/>
    <property type="molecule type" value="Genomic_DNA"/>
</dbReference>
<name>A0A023X0U2_RUBRA</name>
<dbReference type="GO" id="GO:0015833">
    <property type="term" value="P:peptide transport"/>
    <property type="evidence" value="ECO:0007669"/>
    <property type="project" value="TreeGrafter"/>
</dbReference>
<evidence type="ECO:0000313" key="3">
    <source>
        <dbReference type="EMBL" id="AHY46057.1"/>
    </source>
</evidence>
<dbReference type="AlphaFoldDB" id="A0A023X0U2"/>
<dbReference type="InterPro" id="IPR039424">
    <property type="entry name" value="SBP_5"/>
</dbReference>
<dbReference type="Gene3D" id="3.10.105.10">
    <property type="entry name" value="Dipeptide-binding Protein, Domain 3"/>
    <property type="match status" value="1"/>
</dbReference>
<dbReference type="PANTHER" id="PTHR30290:SF65">
    <property type="entry name" value="MONOACYL PHOSPHATIDYLINOSITOL TETRAMANNOSIDE-BINDING PROTEIN LPQW-RELATED"/>
    <property type="match status" value="1"/>
</dbReference>
<dbReference type="PANTHER" id="PTHR30290">
    <property type="entry name" value="PERIPLASMIC BINDING COMPONENT OF ABC TRANSPORTER"/>
    <property type="match status" value="1"/>
</dbReference>
<dbReference type="Pfam" id="PF00496">
    <property type="entry name" value="SBP_bac_5"/>
    <property type="match status" value="1"/>
</dbReference>
<dbReference type="HOGENOM" id="CLU_531958_0_0_11"/>
<keyword evidence="1" id="KW-0732">Signal</keyword>
<feature type="chain" id="PRO_5001524969" evidence="1">
    <location>
        <begin position="27"/>
        <end position="512"/>
    </location>
</feature>
<feature type="signal peptide" evidence="1">
    <location>
        <begin position="1"/>
        <end position="26"/>
    </location>
</feature>
<gene>
    <name evidence="3" type="ORF">RradSPS_0774</name>
    <name evidence="4" type="ORF">SIL72_05420</name>
</gene>
<protein>
    <submittedName>
        <fullName evidence="4">ABC transporter substrate-binding protein</fullName>
    </submittedName>
    <submittedName>
        <fullName evidence="3">Bacterial extracellular solute-binding protein, family 5 Middle</fullName>
    </submittedName>
</protein>
<dbReference type="Proteomes" id="UP000025229">
    <property type="component" value="Chromosome"/>
</dbReference>
<evidence type="ECO:0000313" key="4">
    <source>
        <dbReference type="EMBL" id="MDX5893467.1"/>
    </source>
</evidence>
<proteinExistence type="predicted"/>
<dbReference type="InterPro" id="IPR000914">
    <property type="entry name" value="SBP_5_dom"/>
</dbReference>
<dbReference type="PROSITE" id="PS51257">
    <property type="entry name" value="PROKAR_LIPOPROTEIN"/>
    <property type="match status" value="1"/>
</dbReference>
<dbReference type="KEGG" id="rrd:RradSPS_0774"/>
<dbReference type="RefSeq" id="WP_038680839.1">
    <property type="nucleotide sequence ID" value="NZ_CP007514.1"/>
</dbReference>
<sequence>MAHGRYATLLLCMLAALALALGCARAPVTDEPPRQLGSGEPEPVSQVGQGGTARVVLPLFAAPECLNPYLSACEGSEYLSGVVFEGLLLKGPNGDYRPLLAGGMPSYDAGTLSLEPMSVEVTLRDGASFSDGEPVRSRDVVWTYEQAMRVAEAGGISPEYSGFARLESVEAVGERTVRLTFDGPYSRWRELLTAPVLPEHVYGGGEDLSTLPLTDDPVGSGPFLLGEFRGAGGSSFTANPRYWTEELEQPRLDGLEVEYAGPVGAERGLGGGEADFGVFGGSGMPESGDVVRAGALRERTELLVFNAGALDESERAALSANVNREAVAEEAGFEPAGSVFSAVDVSETSPPWREISPSPEPGSLSGVSLRLVYPAGGPARDRAAGSVAAGLREAGASVAVERVAGGEFYSETLPGGDFDLALLDLGDPAEYEALAGALPESSAGAISTSLGRPEDEERYLTRTQEILAGEYALAPLYRWPDSYAWSSTLSGPTGETPPDAFAWNIREWGFYK</sequence>